<gene>
    <name evidence="2" type="ORF">FE394_18085</name>
</gene>
<keyword evidence="2" id="KW-0378">Hydrolase</keyword>
<comment type="caution">
    <text evidence="2">The sequence shown here is derived from an EMBL/GenBank/DDBJ whole genome shotgun (WGS) entry which is preliminary data.</text>
</comment>
<name>A0ABU4SQW5_9GAMM</name>
<dbReference type="Gene3D" id="3.40.50.1820">
    <property type="entry name" value="alpha/beta hydrolase"/>
    <property type="match status" value="1"/>
</dbReference>
<dbReference type="InterPro" id="IPR051044">
    <property type="entry name" value="MAG_DAG_Lipase"/>
</dbReference>
<proteinExistence type="predicted"/>
<feature type="non-terminal residue" evidence="2">
    <location>
        <position position="196"/>
    </location>
</feature>
<sequence>MTQSYNQRIAEEHYFTTSDQTSLFYRYWPQEQAKPEKAIVIFHRGHEHSGRIQHVVDELRFPDVPMFAWDARGHGKTEGPRGYSPSMGTSIRDVDEFVRFIAAKHDIAMENIVVIGQSVGAVLVSAWVHDYAPKIRAMILAAPAFDIKLYVPFAVQGLQLMQKIRGIFFVNSYVKAKFLTHDESRIASYNESIKNL</sequence>
<evidence type="ECO:0000259" key="1">
    <source>
        <dbReference type="Pfam" id="PF12146"/>
    </source>
</evidence>
<dbReference type="InterPro" id="IPR022742">
    <property type="entry name" value="Hydrolase_4"/>
</dbReference>
<dbReference type="Proteomes" id="UP001271640">
    <property type="component" value="Unassembled WGS sequence"/>
</dbReference>
<dbReference type="PANTHER" id="PTHR11614">
    <property type="entry name" value="PHOSPHOLIPASE-RELATED"/>
    <property type="match status" value="1"/>
</dbReference>
<organism evidence="2 3">
    <name type="scientific">Xenorhabdus littoralis</name>
    <dbReference type="NCBI Taxonomy" id="2582835"/>
    <lineage>
        <taxon>Bacteria</taxon>
        <taxon>Pseudomonadati</taxon>
        <taxon>Pseudomonadota</taxon>
        <taxon>Gammaproteobacteria</taxon>
        <taxon>Enterobacterales</taxon>
        <taxon>Morganellaceae</taxon>
        <taxon>Xenorhabdus</taxon>
    </lineage>
</organism>
<reference evidence="3" key="1">
    <citation type="journal article" date="2024" name="Toxins">
        <title>Genome Sequence Analysis of Native Xenorhabdus Strains Isolated from Entomopathogenic Nematodes in Argentina.</title>
        <authorList>
            <person name="Palma L."/>
            <person name="Frizzo L."/>
            <person name="Kaiser S."/>
            <person name="Berry C."/>
            <person name="Caballero P."/>
            <person name="Bode H.B."/>
            <person name="Del Valle E.E."/>
        </authorList>
    </citation>
    <scope>NUCLEOTIDE SEQUENCE [LARGE SCALE GENOMIC DNA]</scope>
    <source>
        <strain evidence="3">Reich</strain>
    </source>
</reference>
<evidence type="ECO:0000313" key="2">
    <source>
        <dbReference type="EMBL" id="MDX8001047.1"/>
    </source>
</evidence>
<dbReference type="InterPro" id="IPR029058">
    <property type="entry name" value="AB_hydrolase_fold"/>
</dbReference>
<accession>A0ABU4SQW5</accession>
<dbReference type="GO" id="GO:0016787">
    <property type="term" value="F:hydrolase activity"/>
    <property type="evidence" value="ECO:0007669"/>
    <property type="project" value="UniProtKB-KW"/>
</dbReference>
<dbReference type="EMBL" id="VCDP01000120">
    <property type="protein sequence ID" value="MDX8001047.1"/>
    <property type="molecule type" value="Genomic_DNA"/>
</dbReference>
<protein>
    <submittedName>
        <fullName evidence="2">Alpha/beta hydrolase</fullName>
    </submittedName>
</protein>
<dbReference type="Pfam" id="PF12146">
    <property type="entry name" value="Hydrolase_4"/>
    <property type="match status" value="1"/>
</dbReference>
<dbReference type="RefSeq" id="WP_319927742.1">
    <property type="nucleotide sequence ID" value="NZ_VCDP01000120.1"/>
</dbReference>
<dbReference type="SUPFAM" id="SSF53474">
    <property type="entry name" value="alpha/beta-Hydrolases"/>
    <property type="match status" value="1"/>
</dbReference>
<evidence type="ECO:0000313" key="3">
    <source>
        <dbReference type="Proteomes" id="UP001271640"/>
    </source>
</evidence>
<feature type="domain" description="Serine aminopeptidase S33" evidence="1">
    <location>
        <begin position="34"/>
        <end position="191"/>
    </location>
</feature>
<keyword evidence="3" id="KW-1185">Reference proteome</keyword>